<name>A0A2K3UYN2_9DEIO</name>
<dbReference type="InterPro" id="IPR048834">
    <property type="entry name" value="SpaA_pre-album"/>
</dbReference>
<feature type="signal peptide" evidence="1">
    <location>
        <begin position="1"/>
        <end position="37"/>
    </location>
</feature>
<reference evidence="6 7" key="1">
    <citation type="submission" date="2018-01" db="EMBL/GenBank/DDBJ databases">
        <title>Deinococcus koreensis sp. nov., a radiation-resistant bacterium isolated from river water.</title>
        <authorList>
            <person name="Choi A."/>
        </authorList>
    </citation>
    <scope>NUCLEOTIDE SEQUENCE [LARGE SCALE GENOMIC DNA]</scope>
    <source>
        <strain evidence="6 7">SJW1-2</strain>
    </source>
</reference>
<dbReference type="InterPro" id="IPR047589">
    <property type="entry name" value="DUF11_rpt"/>
</dbReference>
<dbReference type="InterPro" id="IPR045474">
    <property type="entry name" value="GEVED"/>
</dbReference>
<feature type="domain" description="DUF11" evidence="2">
    <location>
        <begin position="1088"/>
        <end position="1201"/>
    </location>
</feature>
<dbReference type="InterPro" id="IPR057693">
    <property type="entry name" value="DUF7933"/>
</dbReference>
<evidence type="ECO:0000259" key="3">
    <source>
        <dbReference type="Pfam" id="PF20009"/>
    </source>
</evidence>
<feature type="domain" description="DUF11" evidence="2">
    <location>
        <begin position="542"/>
        <end position="665"/>
    </location>
</feature>
<evidence type="ECO:0000259" key="5">
    <source>
        <dbReference type="Pfam" id="PF25564"/>
    </source>
</evidence>
<evidence type="ECO:0000259" key="4">
    <source>
        <dbReference type="Pfam" id="PF20674"/>
    </source>
</evidence>
<protein>
    <recommendedName>
        <fullName evidence="8">DUF11 domain-containing protein</fullName>
    </recommendedName>
</protein>
<comment type="caution">
    <text evidence="6">The sequence shown here is derived from an EMBL/GenBank/DDBJ whole genome shotgun (WGS) entry which is preliminary data.</text>
</comment>
<dbReference type="Proteomes" id="UP000236379">
    <property type="component" value="Unassembled WGS sequence"/>
</dbReference>
<dbReference type="Gene3D" id="2.60.40.740">
    <property type="match status" value="1"/>
</dbReference>
<proteinExistence type="predicted"/>
<evidence type="ECO:0000256" key="1">
    <source>
        <dbReference type="SAM" id="SignalP"/>
    </source>
</evidence>
<dbReference type="InterPro" id="IPR051172">
    <property type="entry name" value="Chlamydia_OmcB"/>
</dbReference>
<dbReference type="Pfam" id="PF01345">
    <property type="entry name" value="DUF11"/>
    <property type="match status" value="2"/>
</dbReference>
<dbReference type="Pfam" id="PF25564">
    <property type="entry name" value="DUF7933"/>
    <property type="match status" value="1"/>
</dbReference>
<dbReference type="EMBL" id="PPPD01000001">
    <property type="protein sequence ID" value="PNY81648.1"/>
    <property type="molecule type" value="Genomic_DNA"/>
</dbReference>
<evidence type="ECO:0008006" key="8">
    <source>
        <dbReference type="Google" id="ProtNLM"/>
    </source>
</evidence>
<keyword evidence="7" id="KW-1185">Reference proteome</keyword>
<gene>
    <name evidence="6" type="ORF">CVO96_09925</name>
</gene>
<dbReference type="Gene3D" id="2.60.40.10">
    <property type="entry name" value="Immunoglobulins"/>
    <property type="match status" value="1"/>
</dbReference>
<dbReference type="Pfam" id="PF20009">
    <property type="entry name" value="GEVED"/>
    <property type="match status" value="1"/>
</dbReference>
<dbReference type="InterPro" id="IPR001434">
    <property type="entry name" value="OmcB-like_DUF11"/>
</dbReference>
<accession>A0A2K3UYN2</accession>
<feature type="chain" id="PRO_5014441687" description="DUF11 domain-containing protein" evidence="1">
    <location>
        <begin position="38"/>
        <end position="1337"/>
    </location>
</feature>
<dbReference type="PANTHER" id="PTHR34819">
    <property type="entry name" value="LARGE CYSTEINE-RICH PERIPLASMIC PROTEIN OMCB"/>
    <property type="match status" value="1"/>
</dbReference>
<dbReference type="InterPro" id="IPR013783">
    <property type="entry name" value="Ig-like_fold"/>
</dbReference>
<evidence type="ECO:0000313" key="6">
    <source>
        <dbReference type="EMBL" id="PNY81648.1"/>
    </source>
</evidence>
<evidence type="ECO:0000313" key="7">
    <source>
        <dbReference type="Proteomes" id="UP000236379"/>
    </source>
</evidence>
<organism evidence="6 7">
    <name type="scientific">Deinococcus koreensis</name>
    <dbReference type="NCBI Taxonomy" id="2054903"/>
    <lineage>
        <taxon>Bacteria</taxon>
        <taxon>Thermotogati</taxon>
        <taxon>Deinococcota</taxon>
        <taxon>Deinococci</taxon>
        <taxon>Deinococcales</taxon>
        <taxon>Deinococcaceae</taxon>
        <taxon>Deinococcus</taxon>
    </lineage>
</organism>
<dbReference type="Pfam" id="PF20674">
    <property type="entry name" value="SpaA_3"/>
    <property type="match status" value="1"/>
</dbReference>
<keyword evidence="1" id="KW-0732">Signal</keyword>
<feature type="domain" description="GEVED" evidence="3">
    <location>
        <begin position="1001"/>
        <end position="1076"/>
    </location>
</feature>
<dbReference type="NCBIfam" id="TIGR01451">
    <property type="entry name" value="B_ant_repeat"/>
    <property type="match status" value="2"/>
</dbReference>
<evidence type="ECO:0000259" key="2">
    <source>
        <dbReference type="Pfam" id="PF01345"/>
    </source>
</evidence>
<sequence length="1337" mass="134280">MNVSRLILFLRRLPDQVRQLRTALLLLVLATLGSALAAPSYCTATWAITSATTKQIGYFNFTTNTYTAMYTAAGTNVSSNSLSESPSNGRLYYIDRTNNQLRYVNPVDGSDNLVASVVAPPAAFVGGTFDASGNYYVNTSNGKFAQMDVATGAIIGAYKTMTAPAGYTLNATSNGDFAIDGTGQMYVIVEATVASVNNPYIWKLDLNSGALTSPLAIKSNATTQWTGTANGLAIDPPTGALLLTSGTGALAGGTAGGIFAVDAVTGIATLKQGSTVFTDLGSCGLKPDLPTLSKSFSPTPISAAPGISKLTITIGNTNLAPIYTFADLTDTLPTTPGAMKVAATPNLTGTCLAGNTVTAAGGATSIKLSSGARIPVGGCTITVDVTAPSYGTYVNTIAASSLVTSVGTHASAASATLENLQPTLILNKTIAAPGRANTADQFTVQVKSGATVTASASTSGSGTTAATATTSLNAGTAYTLTEVMAAGSVSALSNYTTAVSCANSRTTSSTVLPSGAGQSFTLTPAAGDAITCTLTNTPTLADLAVTKTASKASYAAGEDVVYTVTLTNNGPAAAGGAVLTDTLPTQIIAASWTCSGSGGAVCPAASGNGNLSQTVATLPSSGSVSYTITGLARTSGTGIVNTASVALPSGVSDLSPANNSASATIAIVNPAAASYTGPGAMAPYTTCLNFNGMPVLTPGNSWTNTVTSPDGVALTYTVKVLSVSMAGTSGTPAATDGLEPYVPGTWQGDRWQLYFGANLKNALSNNPGSRDVTYSVSAYALIGSLPVPLQLVTGSAEEDGANGGDPARPIEFVQSTTNGTSFGLADVVTTGGPFRRVTVSGGGKTITTSASSLDAAGANTQVNIALFSTQKRATAADPLVLTSRMLGSGKTAQGFCAEFYADRGDAPTSYGAAAHYTDTTYNPLLPDGTYLYDQLTIGARTDSTTLWLGPAKPSVESAPRGTNALGDSDDAVSSFPPLTSANTYYNLNLTCSNLTGVTATIAAWFDFNANGTFESGERASSSCPVGGGTFTLSWPSVGSVPLGTTYARIRISTDVPSTNSATGPAPDGEVEDYAITVTVGADLRAVKVGPAYARPGDTLTYTITVTNLSGATPATTTVTDTLPAGLSYVSSTPAASVSGQTLSWSVASLASGASRTYTVVATAPTAAALSSTPALRTQTNSVGVSSPLTDPFPVDNTGTATTAMVYGNLVKRVRNVTQGGAFGTSGSGLPGEVLEYCIDYSNLGGAALPNFAISDQVPGNTTPLPLAYDADEPSATTGFGVKLLRGAVTSYLSSVTDADAGALSLTGGSFGRGAMTATLGTLAVGEAGSACFQATIR</sequence>
<dbReference type="SUPFAM" id="SSF63829">
    <property type="entry name" value="Calcium-dependent phosphotriesterase"/>
    <property type="match status" value="1"/>
</dbReference>
<feature type="domain" description="DUF7933" evidence="5">
    <location>
        <begin position="290"/>
        <end position="417"/>
    </location>
</feature>
<feature type="domain" description="SpaA-like prealbumin fold" evidence="4">
    <location>
        <begin position="424"/>
        <end position="538"/>
    </location>
</feature>